<dbReference type="EMBL" id="SMZQ01000004">
    <property type="protein sequence ID" value="TDL37993.1"/>
    <property type="molecule type" value="Genomic_DNA"/>
</dbReference>
<keyword evidence="1" id="KW-1133">Transmembrane helix</keyword>
<evidence type="ECO:0000256" key="1">
    <source>
        <dbReference type="SAM" id="Phobius"/>
    </source>
</evidence>
<organism evidence="2 3">
    <name type="scientific">Arthrobacter nitrophenolicus</name>
    <dbReference type="NCBI Taxonomy" id="683150"/>
    <lineage>
        <taxon>Bacteria</taxon>
        <taxon>Bacillati</taxon>
        <taxon>Actinomycetota</taxon>
        <taxon>Actinomycetes</taxon>
        <taxon>Micrococcales</taxon>
        <taxon>Micrococcaceae</taxon>
        <taxon>Arthrobacter</taxon>
    </lineage>
</organism>
<feature type="transmembrane region" description="Helical" evidence="1">
    <location>
        <begin position="113"/>
        <end position="133"/>
    </location>
</feature>
<feature type="transmembrane region" description="Helical" evidence="1">
    <location>
        <begin position="145"/>
        <end position="164"/>
    </location>
</feature>
<evidence type="ECO:0008006" key="4">
    <source>
        <dbReference type="Google" id="ProtNLM"/>
    </source>
</evidence>
<proteinExistence type="predicted"/>
<sequence>MDRMTEIPGDRTAAKFAYAAAGLGVVGVASLGAMYAVEVPKGGPFVFGTINDAVGGVFSLAVIPVILQIHRRIPPGRAADAGKWLVPAACAAGSASSFLLIARKLEYKPSTAISLAAMTVQGGWLLLANRALLSSKGYPEDLARLGTAIGAGLLGALPVAGLAFAEQLPAWLRRGVGGAGVTVMAVAWTAWPYWYFLAGRHLSHVPAGKRTRRFRPLRPTG</sequence>
<comment type="caution">
    <text evidence="2">The sequence shown here is derived from an EMBL/GenBank/DDBJ whole genome shotgun (WGS) entry which is preliminary data.</text>
</comment>
<evidence type="ECO:0000313" key="3">
    <source>
        <dbReference type="Proteomes" id="UP000294621"/>
    </source>
</evidence>
<feature type="transmembrane region" description="Helical" evidence="1">
    <location>
        <begin position="16"/>
        <end position="37"/>
    </location>
</feature>
<dbReference type="AlphaFoldDB" id="A0A4R5Y0Z7"/>
<feature type="transmembrane region" description="Helical" evidence="1">
    <location>
        <begin position="176"/>
        <end position="196"/>
    </location>
</feature>
<gene>
    <name evidence="2" type="ORF">E2R57_09685</name>
</gene>
<protein>
    <recommendedName>
        <fullName evidence="4">Integral membrane protein</fullName>
    </recommendedName>
</protein>
<accession>A0A4R5Y0Z7</accession>
<keyword evidence="1" id="KW-0472">Membrane</keyword>
<keyword evidence="1" id="KW-0812">Transmembrane</keyword>
<dbReference type="RefSeq" id="WP_133348580.1">
    <property type="nucleotide sequence ID" value="NZ_SMZQ01000004.1"/>
</dbReference>
<name>A0A4R5Y0Z7_9MICC</name>
<dbReference type="OrthoDB" id="5123208at2"/>
<evidence type="ECO:0000313" key="2">
    <source>
        <dbReference type="EMBL" id="TDL37993.1"/>
    </source>
</evidence>
<dbReference type="STRING" id="683150.G205_17114"/>
<dbReference type="Proteomes" id="UP000294621">
    <property type="component" value="Unassembled WGS sequence"/>
</dbReference>
<feature type="transmembrane region" description="Helical" evidence="1">
    <location>
        <begin position="49"/>
        <end position="69"/>
    </location>
</feature>
<reference evidence="2 3" key="1">
    <citation type="submission" date="2019-03" db="EMBL/GenBank/DDBJ databases">
        <title>Genome Sequencing and Assembly of Various Microbes Isolated from Partially Reclaimed Soil and Acid Mine Drainage (AMD) Site.</title>
        <authorList>
            <person name="Steinbock B."/>
            <person name="Bechtold R."/>
            <person name="Sevigny J.L."/>
            <person name="Thomas D."/>
            <person name="Cuthill L.R."/>
            <person name="Aveiro Johannsen E.J."/>
            <person name="Thomas K."/>
            <person name="Ghosh A."/>
        </authorList>
    </citation>
    <scope>NUCLEOTIDE SEQUENCE [LARGE SCALE GENOMIC DNA]</scope>
    <source>
        <strain evidence="2 3">S-A1</strain>
    </source>
</reference>